<dbReference type="GO" id="GO:0000166">
    <property type="term" value="F:nucleotide binding"/>
    <property type="evidence" value="ECO:0007669"/>
    <property type="project" value="UniProtKB-KW"/>
</dbReference>
<dbReference type="KEGG" id="ehx:EMIHUDRAFT_62516"/>
<dbReference type="PANTHER" id="PTHR13232">
    <property type="entry name" value="NAD(P)H-HYDRATE EPIMERASE"/>
    <property type="match status" value="1"/>
</dbReference>
<evidence type="ECO:0000313" key="12">
    <source>
        <dbReference type="EnsemblProtists" id="EOD41398"/>
    </source>
</evidence>
<evidence type="ECO:0000259" key="11">
    <source>
        <dbReference type="PROSITE" id="PS51385"/>
    </source>
</evidence>
<dbReference type="PROSITE" id="PS51385">
    <property type="entry name" value="YJEF_N"/>
    <property type="match status" value="1"/>
</dbReference>
<dbReference type="GO" id="GO:0046872">
    <property type="term" value="F:metal ion binding"/>
    <property type="evidence" value="ECO:0007669"/>
    <property type="project" value="UniProtKB-KW"/>
</dbReference>
<evidence type="ECO:0000256" key="9">
    <source>
        <dbReference type="ARBA" id="ARBA00023235"/>
    </source>
</evidence>
<evidence type="ECO:0000256" key="4">
    <source>
        <dbReference type="ARBA" id="ARBA00022723"/>
    </source>
</evidence>
<reference evidence="12" key="2">
    <citation type="submission" date="2024-10" db="UniProtKB">
        <authorList>
            <consortium name="EnsemblProtists"/>
        </authorList>
    </citation>
    <scope>IDENTIFICATION</scope>
</reference>
<dbReference type="InterPro" id="IPR004443">
    <property type="entry name" value="YjeF_N_dom"/>
</dbReference>
<evidence type="ECO:0000256" key="3">
    <source>
        <dbReference type="ARBA" id="ARBA00012228"/>
    </source>
</evidence>
<evidence type="ECO:0000256" key="7">
    <source>
        <dbReference type="ARBA" id="ARBA00022958"/>
    </source>
</evidence>
<feature type="binding site" evidence="10">
    <location>
        <begin position="67"/>
        <end position="71"/>
    </location>
    <ligand>
        <name>(6S)-NADPHX</name>
        <dbReference type="ChEBI" id="CHEBI:64076"/>
    </ligand>
</feature>
<dbReference type="SUPFAM" id="SSF64153">
    <property type="entry name" value="YjeF N-terminal domain-like"/>
    <property type="match status" value="1"/>
</dbReference>
<dbReference type="HOGENOM" id="CLU_024853_3_0_1"/>
<evidence type="ECO:0000256" key="10">
    <source>
        <dbReference type="HAMAP-Rule" id="MF_03159"/>
    </source>
</evidence>
<dbReference type="InterPro" id="IPR036652">
    <property type="entry name" value="YjeF_N_dom_sf"/>
</dbReference>
<proteinExistence type="inferred from homology"/>
<dbReference type="PANTHER" id="PTHR13232:SF10">
    <property type="entry name" value="NAD(P)H-HYDRATE EPIMERASE"/>
    <property type="match status" value="1"/>
</dbReference>
<sequence>MASSGASAACGRLLSAAEAAAVDEELFESFSVDSLMELAGLSVAAALADAFPLSSHPRPLVVCGPGNNGGDGLVAARHLWHFGYRPTIIYPKRSQKPLFVNLAAQVGALGIPVLDAMPPGADEAHHMLLDCVFGFSFKPGSLRAPFDAILPAMAASTLPLVSVDVPSGWDVDSGPAGGADDLRPAVLISLTAPKACAAHFDGRHYLGGRFVPPAILEKYGFTQPAFSGAEQFVRL</sequence>
<dbReference type="eggNOG" id="KOG2585">
    <property type="taxonomic scope" value="Eukaryota"/>
</dbReference>
<feature type="binding site" evidence="10">
    <location>
        <position position="167"/>
    </location>
    <ligand>
        <name>K(+)</name>
        <dbReference type="ChEBI" id="CHEBI:29103"/>
    </ligand>
</feature>
<dbReference type="HAMAP" id="MF_01966">
    <property type="entry name" value="NADHX_epimerase"/>
    <property type="match status" value="1"/>
</dbReference>
<keyword evidence="9 10" id="KW-0413">Isomerase</keyword>
<dbReference type="PaxDb" id="2903-EOD41398"/>
<comment type="catalytic activity">
    <reaction evidence="1 10">
        <text>(6R)-NADHX = (6S)-NADHX</text>
        <dbReference type="Rhea" id="RHEA:32215"/>
        <dbReference type="ChEBI" id="CHEBI:64074"/>
        <dbReference type="ChEBI" id="CHEBI:64075"/>
        <dbReference type="EC" id="5.1.99.6"/>
    </reaction>
</comment>
<feature type="binding site" evidence="10">
    <location>
        <position position="130"/>
    </location>
    <ligand>
        <name>K(+)</name>
        <dbReference type="ChEBI" id="CHEBI:29103"/>
    </ligand>
</feature>
<evidence type="ECO:0000256" key="1">
    <source>
        <dbReference type="ARBA" id="ARBA00000013"/>
    </source>
</evidence>
<comment type="caution">
    <text evidence="10">Lacks conserved residue(s) required for the propagation of feature annotation.</text>
</comment>
<dbReference type="NCBIfam" id="TIGR00197">
    <property type="entry name" value="yjeF_nterm"/>
    <property type="match status" value="1"/>
</dbReference>
<dbReference type="EnsemblProtists" id="EOD41398">
    <property type="protein sequence ID" value="EOD41398"/>
    <property type="gene ID" value="EMIHUDRAFT_62516"/>
</dbReference>
<keyword evidence="6" id="KW-0521">NADP</keyword>
<comment type="similarity">
    <text evidence="10">Belongs to the NnrE/AIBP family.</text>
</comment>
<feature type="binding site" evidence="10">
    <location>
        <position position="164"/>
    </location>
    <ligand>
        <name>(6S)-NADPHX</name>
        <dbReference type="ChEBI" id="CHEBI:64076"/>
    </ligand>
</feature>
<dbReference type="STRING" id="2903.R1E1C2"/>
<dbReference type="InterPro" id="IPR032976">
    <property type="entry name" value="YJEFN_prot_NAXE-like"/>
</dbReference>
<comment type="catalytic activity">
    <reaction evidence="2 10">
        <text>(6R)-NADPHX = (6S)-NADPHX</text>
        <dbReference type="Rhea" id="RHEA:32227"/>
        <dbReference type="ChEBI" id="CHEBI:64076"/>
        <dbReference type="ChEBI" id="CHEBI:64077"/>
        <dbReference type="EC" id="5.1.99.6"/>
    </reaction>
</comment>
<keyword evidence="8 10" id="KW-0520">NAD</keyword>
<dbReference type="Pfam" id="PF03853">
    <property type="entry name" value="YjeF_N"/>
    <property type="match status" value="1"/>
</dbReference>
<keyword evidence="13" id="KW-1185">Reference proteome</keyword>
<evidence type="ECO:0000256" key="5">
    <source>
        <dbReference type="ARBA" id="ARBA00022741"/>
    </source>
</evidence>
<organism evidence="12 13">
    <name type="scientific">Emiliania huxleyi (strain CCMP1516)</name>
    <dbReference type="NCBI Taxonomy" id="280463"/>
    <lineage>
        <taxon>Eukaryota</taxon>
        <taxon>Haptista</taxon>
        <taxon>Haptophyta</taxon>
        <taxon>Prymnesiophyceae</taxon>
        <taxon>Isochrysidales</taxon>
        <taxon>Noelaerhabdaceae</taxon>
        <taxon>Emiliania</taxon>
    </lineage>
</organism>
<keyword evidence="4 10" id="KW-0479">Metal-binding</keyword>
<dbReference type="GO" id="GO:0052856">
    <property type="term" value="F:NAD(P)HX epimerase activity"/>
    <property type="evidence" value="ECO:0007669"/>
    <property type="project" value="UniProtKB-UniRule"/>
</dbReference>
<evidence type="ECO:0000313" key="13">
    <source>
        <dbReference type="Proteomes" id="UP000013827"/>
    </source>
</evidence>
<accession>A0A0D3L063</accession>
<dbReference type="EC" id="5.1.99.6" evidence="3 10"/>
<dbReference type="Gene3D" id="3.40.50.10260">
    <property type="entry name" value="YjeF N-terminal domain"/>
    <property type="match status" value="1"/>
</dbReference>
<keyword evidence="5 10" id="KW-0547">Nucleotide-binding</keyword>
<dbReference type="AlphaFoldDB" id="A0A0D3L063"/>
<dbReference type="GO" id="GO:0005739">
    <property type="term" value="C:mitochondrion"/>
    <property type="evidence" value="ECO:0007669"/>
    <property type="project" value="TreeGrafter"/>
</dbReference>
<dbReference type="GeneID" id="17286668"/>
<feature type="binding site" evidence="10">
    <location>
        <position position="68"/>
    </location>
    <ligand>
        <name>K(+)</name>
        <dbReference type="ChEBI" id="CHEBI:29103"/>
    </ligand>
</feature>
<dbReference type="RefSeq" id="XP_005793827.1">
    <property type="nucleotide sequence ID" value="XM_005793770.1"/>
</dbReference>
<reference evidence="13" key="1">
    <citation type="journal article" date="2013" name="Nature">
        <title>Pan genome of the phytoplankton Emiliania underpins its global distribution.</title>
        <authorList>
            <person name="Read B.A."/>
            <person name="Kegel J."/>
            <person name="Klute M.J."/>
            <person name="Kuo A."/>
            <person name="Lefebvre S.C."/>
            <person name="Maumus F."/>
            <person name="Mayer C."/>
            <person name="Miller J."/>
            <person name="Monier A."/>
            <person name="Salamov A."/>
            <person name="Young J."/>
            <person name="Aguilar M."/>
            <person name="Claverie J.M."/>
            <person name="Frickenhaus S."/>
            <person name="Gonzalez K."/>
            <person name="Herman E.K."/>
            <person name="Lin Y.C."/>
            <person name="Napier J."/>
            <person name="Ogata H."/>
            <person name="Sarno A.F."/>
            <person name="Shmutz J."/>
            <person name="Schroeder D."/>
            <person name="de Vargas C."/>
            <person name="Verret F."/>
            <person name="von Dassow P."/>
            <person name="Valentin K."/>
            <person name="Van de Peer Y."/>
            <person name="Wheeler G."/>
            <person name="Dacks J.B."/>
            <person name="Delwiche C.F."/>
            <person name="Dyhrman S.T."/>
            <person name="Glockner G."/>
            <person name="John U."/>
            <person name="Richards T."/>
            <person name="Worden A.Z."/>
            <person name="Zhang X."/>
            <person name="Grigoriev I.V."/>
            <person name="Allen A.E."/>
            <person name="Bidle K."/>
            <person name="Borodovsky M."/>
            <person name="Bowler C."/>
            <person name="Brownlee C."/>
            <person name="Cock J.M."/>
            <person name="Elias M."/>
            <person name="Gladyshev V.N."/>
            <person name="Groth M."/>
            <person name="Guda C."/>
            <person name="Hadaegh A."/>
            <person name="Iglesias-Rodriguez M.D."/>
            <person name="Jenkins J."/>
            <person name="Jones B.M."/>
            <person name="Lawson T."/>
            <person name="Leese F."/>
            <person name="Lindquist E."/>
            <person name="Lobanov A."/>
            <person name="Lomsadze A."/>
            <person name="Malik S.B."/>
            <person name="Marsh M.E."/>
            <person name="Mackinder L."/>
            <person name="Mock T."/>
            <person name="Mueller-Roeber B."/>
            <person name="Pagarete A."/>
            <person name="Parker M."/>
            <person name="Probert I."/>
            <person name="Quesneville H."/>
            <person name="Raines C."/>
            <person name="Rensing S.A."/>
            <person name="Riano-Pachon D.M."/>
            <person name="Richier S."/>
            <person name="Rokitta S."/>
            <person name="Shiraiwa Y."/>
            <person name="Soanes D.M."/>
            <person name="van der Giezen M."/>
            <person name="Wahlund T.M."/>
            <person name="Williams B."/>
            <person name="Wilson W."/>
            <person name="Wolfe G."/>
            <person name="Wurch L.L."/>
        </authorList>
    </citation>
    <scope>NUCLEOTIDE SEQUENCE</scope>
</reference>
<comment type="function">
    <text evidence="10">Catalyzes the epimerization of the S- and R-forms of NAD(P)HX, a damaged form of NAD(P)H that is a result of enzymatic or heat-dependent hydration. This is a prerequisite for the S-specific NAD(P)H-hydrate dehydratase to allow the repair of both epimers of NAD(P)HX.</text>
</comment>
<feature type="domain" description="YjeF N-terminal" evidence="11">
    <location>
        <begin position="14"/>
        <end position="223"/>
    </location>
</feature>
<evidence type="ECO:0000256" key="8">
    <source>
        <dbReference type="ARBA" id="ARBA00023027"/>
    </source>
</evidence>
<evidence type="ECO:0000256" key="2">
    <source>
        <dbReference type="ARBA" id="ARBA00000909"/>
    </source>
</evidence>
<comment type="cofactor">
    <cofactor evidence="10">
        <name>K(+)</name>
        <dbReference type="ChEBI" id="CHEBI:29103"/>
    </cofactor>
    <text evidence="10">Binds 1 potassium ion per subunit.</text>
</comment>
<dbReference type="OMA" id="RHLFHYG"/>
<dbReference type="Proteomes" id="UP000013827">
    <property type="component" value="Unassembled WGS sequence"/>
</dbReference>
<protein>
    <recommendedName>
        <fullName evidence="3 10">NAD(P)H-hydrate epimerase</fullName>
        <ecNumber evidence="3 10">5.1.99.6</ecNumber>
    </recommendedName>
    <alternativeName>
        <fullName evidence="10">NAD(P)HX epimerase</fullName>
    </alternativeName>
</protein>
<name>A0A0D3L063_EMIH1</name>
<keyword evidence="7 10" id="KW-0630">Potassium</keyword>
<evidence type="ECO:0000256" key="6">
    <source>
        <dbReference type="ARBA" id="ARBA00022857"/>
    </source>
</evidence>